<evidence type="ECO:0000256" key="1">
    <source>
        <dbReference type="SAM" id="MobiDB-lite"/>
    </source>
</evidence>
<protein>
    <submittedName>
        <fullName evidence="2">Uncharacterized protein</fullName>
    </submittedName>
</protein>
<evidence type="ECO:0000313" key="2">
    <source>
        <dbReference type="EMBL" id="KAG8065549.1"/>
    </source>
</evidence>
<keyword evidence="3" id="KW-1185">Reference proteome</keyword>
<feature type="region of interest" description="Disordered" evidence="1">
    <location>
        <begin position="1"/>
        <end position="107"/>
    </location>
</feature>
<proteinExistence type="predicted"/>
<dbReference type="Proteomes" id="UP000729402">
    <property type="component" value="Unassembled WGS sequence"/>
</dbReference>
<reference evidence="2" key="1">
    <citation type="journal article" date="2021" name="bioRxiv">
        <title>Whole Genome Assembly and Annotation of Northern Wild Rice, Zizania palustris L., Supports a Whole Genome Duplication in the Zizania Genus.</title>
        <authorList>
            <person name="Haas M."/>
            <person name="Kono T."/>
            <person name="Macchietto M."/>
            <person name="Millas R."/>
            <person name="McGilp L."/>
            <person name="Shao M."/>
            <person name="Duquette J."/>
            <person name="Hirsch C.N."/>
            <person name="Kimball J."/>
        </authorList>
    </citation>
    <scope>NUCLEOTIDE SEQUENCE</scope>
    <source>
        <tissue evidence="2">Fresh leaf tissue</tissue>
    </source>
</reference>
<reference evidence="2" key="2">
    <citation type="submission" date="2021-02" db="EMBL/GenBank/DDBJ databases">
        <authorList>
            <person name="Kimball J.A."/>
            <person name="Haas M.W."/>
            <person name="Macchietto M."/>
            <person name="Kono T."/>
            <person name="Duquette J."/>
            <person name="Shao M."/>
        </authorList>
    </citation>
    <scope>NUCLEOTIDE SEQUENCE</scope>
    <source>
        <tissue evidence="2">Fresh leaf tissue</tissue>
    </source>
</reference>
<evidence type="ECO:0000313" key="3">
    <source>
        <dbReference type="Proteomes" id="UP000729402"/>
    </source>
</evidence>
<dbReference type="EMBL" id="JAAALK010000285">
    <property type="protein sequence ID" value="KAG8065548.1"/>
    <property type="molecule type" value="Genomic_DNA"/>
</dbReference>
<feature type="compositionally biased region" description="Low complexity" evidence="1">
    <location>
        <begin position="8"/>
        <end position="33"/>
    </location>
</feature>
<gene>
    <name evidence="2" type="ORF">GUJ93_ZPchr0004g38371</name>
</gene>
<dbReference type="AlphaFoldDB" id="A0A8J5SGT3"/>
<comment type="caution">
    <text evidence="2">The sequence shown here is derived from an EMBL/GenBank/DDBJ whole genome shotgun (WGS) entry which is preliminary data.</text>
</comment>
<name>A0A8J5SGT3_ZIZPA</name>
<accession>A0A8J5SGT3</accession>
<organism evidence="2 3">
    <name type="scientific">Zizania palustris</name>
    <name type="common">Northern wild rice</name>
    <dbReference type="NCBI Taxonomy" id="103762"/>
    <lineage>
        <taxon>Eukaryota</taxon>
        <taxon>Viridiplantae</taxon>
        <taxon>Streptophyta</taxon>
        <taxon>Embryophyta</taxon>
        <taxon>Tracheophyta</taxon>
        <taxon>Spermatophyta</taxon>
        <taxon>Magnoliopsida</taxon>
        <taxon>Liliopsida</taxon>
        <taxon>Poales</taxon>
        <taxon>Poaceae</taxon>
        <taxon>BOP clade</taxon>
        <taxon>Oryzoideae</taxon>
        <taxon>Oryzeae</taxon>
        <taxon>Zizaniinae</taxon>
        <taxon>Zizania</taxon>
    </lineage>
</organism>
<dbReference type="EMBL" id="JAAALK010000285">
    <property type="protein sequence ID" value="KAG8065549.1"/>
    <property type="molecule type" value="Genomic_DNA"/>
</dbReference>
<sequence length="151" mass="16845">MPPKTRRGAAAAARKGAGVRGRVVKAQAAVEESVPAEEAKEVPAGEVKATKEAPKVEEQRRQPSPSPPPQQPAAEEKSLSDAAANGMSHGEDEESQGTTKETYEEDKVNDWSLRMIQNMKRKLLWTTMRRIWSSMKSNMRMVMKLWNILKM</sequence>
<feature type="compositionally biased region" description="Basic and acidic residues" evidence="1">
    <location>
        <begin position="37"/>
        <end position="61"/>
    </location>
</feature>